<protein>
    <submittedName>
        <fullName evidence="1">Uncharacterized protein</fullName>
    </submittedName>
</protein>
<proteinExistence type="predicted"/>
<evidence type="ECO:0000313" key="2">
    <source>
        <dbReference type="Proteomes" id="UP000315440"/>
    </source>
</evidence>
<dbReference type="SUPFAM" id="SSF69304">
    <property type="entry name" value="Tricorn protease N-terminal domain"/>
    <property type="match status" value="1"/>
</dbReference>
<gene>
    <name evidence="1" type="ORF">Mal64_17820</name>
</gene>
<comment type="caution">
    <text evidence="1">The sequence shown here is derived from an EMBL/GenBank/DDBJ whole genome shotgun (WGS) entry which is preliminary data.</text>
</comment>
<sequence length="164" mass="18614">MSKSRWRAPLIALAIVASFVLLAEMVLGGRGRMTSAVSPDGRYRITLDEGSNFIDRNFDLLIWDRQTSSETRFQYLHDQSPLIKREHFVWSPDSRMAALVGDRYFTIPEAELPSGDLICLVYDVQENLLYDNYDHAEPSADRVPAERAKELFGNAILEPAPPIE</sequence>
<dbReference type="AlphaFoldDB" id="A0A5C5ZPJ3"/>
<name>A0A5C5ZPJ3_9BACT</name>
<dbReference type="EMBL" id="SJPQ01000002">
    <property type="protein sequence ID" value="TWT88303.1"/>
    <property type="molecule type" value="Genomic_DNA"/>
</dbReference>
<evidence type="ECO:0000313" key="1">
    <source>
        <dbReference type="EMBL" id="TWT88303.1"/>
    </source>
</evidence>
<reference evidence="1 2" key="1">
    <citation type="submission" date="2019-02" db="EMBL/GenBank/DDBJ databases">
        <title>Deep-cultivation of Planctomycetes and their phenomic and genomic characterization uncovers novel biology.</title>
        <authorList>
            <person name="Wiegand S."/>
            <person name="Jogler M."/>
            <person name="Boedeker C."/>
            <person name="Pinto D."/>
            <person name="Vollmers J."/>
            <person name="Rivas-Marin E."/>
            <person name="Kohn T."/>
            <person name="Peeters S.H."/>
            <person name="Heuer A."/>
            <person name="Rast P."/>
            <person name="Oberbeckmann S."/>
            <person name="Bunk B."/>
            <person name="Jeske O."/>
            <person name="Meyerdierks A."/>
            <person name="Storesund J.E."/>
            <person name="Kallscheuer N."/>
            <person name="Luecker S."/>
            <person name="Lage O.M."/>
            <person name="Pohl T."/>
            <person name="Merkel B.J."/>
            <person name="Hornburger P."/>
            <person name="Mueller R.-W."/>
            <person name="Bruemmer F."/>
            <person name="Labrenz M."/>
            <person name="Spormann A.M."/>
            <person name="Op Den Camp H."/>
            <person name="Overmann J."/>
            <person name="Amann R."/>
            <person name="Jetten M.S.M."/>
            <person name="Mascher T."/>
            <person name="Medema M.H."/>
            <person name="Devos D.P."/>
            <person name="Kaster A.-K."/>
            <person name="Ovreas L."/>
            <person name="Rohde M."/>
            <person name="Galperin M.Y."/>
            <person name="Jogler C."/>
        </authorList>
    </citation>
    <scope>NUCLEOTIDE SEQUENCE [LARGE SCALE GENOMIC DNA]</scope>
    <source>
        <strain evidence="1 2">Mal64</strain>
    </source>
</reference>
<dbReference type="RefSeq" id="WP_146399237.1">
    <property type="nucleotide sequence ID" value="NZ_SJPQ01000002.1"/>
</dbReference>
<dbReference type="Proteomes" id="UP000315440">
    <property type="component" value="Unassembled WGS sequence"/>
</dbReference>
<accession>A0A5C5ZPJ3</accession>
<keyword evidence="2" id="KW-1185">Reference proteome</keyword>
<dbReference type="OrthoDB" id="9962959at2"/>
<organism evidence="1 2">
    <name type="scientific">Pseudobythopirellula maris</name>
    <dbReference type="NCBI Taxonomy" id="2527991"/>
    <lineage>
        <taxon>Bacteria</taxon>
        <taxon>Pseudomonadati</taxon>
        <taxon>Planctomycetota</taxon>
        <taxon>Planctomycetia</taxon>
        <taxon>Pirellulales</taxon>
        <taxon>Lacipirellulaceae</taxon>
        <taxon>Pseudobythopirellula</taxon>
    </lineage>
</organism>